<dbReference type="AlphaFoldDB" id="A0A368P8H2"/>
<dbReference type="GO" id="GO:0005975">
    <property type="term" value="P:carbohydrate metabolic process"/>
    <property type="evidence" value="ECO:0007669"/>
    <property type="project" value="InterPro"/>
</dbReference>
<feature type="transmembrane region" description="Helical" evidence="1">
    <location>
        <begin position="7"/>
        <end position="25"/>
    </location>
</feature>
<dbReference type="InterPro" id="IPR002509">
    <property type="entry name" value="NODB_dom"/>
</dbReference>
<dbReference type="PANTHER" id="PTHR10587">
    <property type="entry name" value="GLYCOSYL TRANSFERASE-RELATED"/>
    <property type="match status" value="1"/>
</dbReference>
<gene>
    <name evidence="3" type="ORF">DU428_02205</name>
</gene>
<keyword evidence="4" id="KW-1185">Reference proteome</keyword>
<feature type="domain" description="NodB homology" evidence="2">
    <location>
        <begin position="68"/>
        <end position="246"/>
    </location>
</feature>
<evidence type="ECO:0000313" key="3">
    <source>
        <dbReference type="EMBL" id="RCU58215.1"/>
    </source>
</evidence>
<name>A0A368P8H2_9FLAO</name>
<dbReference type="PROSITE" id="PS51677">
    <property type="entry name" value="NODB"/>
    <property type="match status" value="1"/>
</dbReference>
<dbReference type="SUPFAM" id="SSF88713">
    <property type="entry name" value="Glycoside hydrolase/deacetylase"/>
    <property type="match status" value="1"/>
</dbReference>
<dbReference type="RefSeq" id="WP_072348060.1">
    <property type="nucleotide sequence ID" value="NZ_JAWVXR010000001.1"/>
</dbReference>
<comment type="caution">
    <text evidence="3">The sequence shown here is derived from an EMBL/GenBank/DDBJ whole genome shotgun (WGS) entry which is preliminary data.</text>
</comment>
<dbReference type="EMBL" id="QPIG01000001">
    <property type="protein sequence ID" value="RCU58215.1"/>
    <property type="molecule type" value="Genomic_DNA"/>
</dbReference>
<feature type="transmembrane region" description="Helical" evidence="1">
    <location>
        <begin position="31"/>
        <end position="54"/>
    </location>
</feature>
<protein>
    <submittedName>
        <fullName evidence="3">Polysaccharide deacetylase family protein</fullName>
    </submittedName>
</protein>
<dbReference type="Proteomes" id="UP000252249">
    <property type="component" value="Unassembled WGS sequence"/>
</dbReference>
<sequence>MLNFKSVNIISGLILLGLLFTYNIFSFSVLWLIFLAVGWLLITMAGSAFIGWNYHFNSLNFNPKTNKNYIAITFDDGPNPEYTPKVLALLKKHHAKATFFCIGKHIEMHPEIFKSIIAEGHTVANHTYSHSNSFGFFSTKKVTSELEQTNQIIKKHSGLEVKLYRPAFGVTNPNINRALKITGLQSVGWNKRSLDTTKLKEETVFKRVTKNLKKGDIILLHDTSDKSIAVLEQLLLFLQEEKLESVTIDSLFNIKAYA</sequence>
<keyword evidence="1" id="KW-1133">Transmembrane helix</keyword>
<evidence type="ECO:0000313" key="4">
    <source>
        <dbReference type="Proteomes" id="UP000252249"/>
    </source>
</evidence>
<dbReference type="Gene3D" id="3.20.20.370">
    <property type="entry name" value="Glycoside hydrolase/deacetylase"/>
    <property type="match status" value="1"/>
</dbReference>
<evidence type="ECO:0000256" key="1">
    <source>
        <dbReference type="SAM" id="Phobius"/>
    </source>
</evidence>
<dbReference type="OrthoDB" id="9812065at2"/>
<reference evidence="3 4" key="1">
    <citation type="submission" date="2018-07" db="EMBL/GenBank/DDBJ databases">
        <title>Oceanihabitans testaceum sp. nov., isolated from marine sediment.</title>
        <authorList>
            <person name="Li C.-M."/>
        </authorList>
    </citation>
    <scope>NUCLEOTIDE SEQUENCE [LARGE SCALE GENOMIC DNA]</scope>
    <source>
        <strain evidence="3 4">S9-10</strain>
    </source>
</reference>
<keyword evidence="1" id="KW-0812">Transmembrane</keyword>
<dbReference type="GO" id="GO:0016810">
    <property type="term" value="F:hydrolase activity, acting on carbon-nitrogen (but not peptide) bonds"/>
    <property type="evidence" value="ECO:0007669"/>
    <property type="project" value="InterPro"/>
</dbReference>
<dbReference type="InterPro" id="IPR011330">
    <property type="entry name" value="Glyco_hydro/deAcase_b/a-brl"/>
</dbReference>
<organism evidence="3 4">
    <name type="scientific">Oceanihabitans sediminis</name>
    <dbReference type="NCBI Taxonomy" id="1812012"/>
    <lineage>
        <taxon>Bacteria</taxon>
        <taxon>Pseudomonadati</taxon>
        <taxon>Bacteroidota</taxon>
        <taxon>Flavobacteriia</taxon>
        <taxon>Flavobacteriales</taxon>
        <taxon>Flavobacteriaceae</taxon>
        <taxon>Oceanihabitans</taxon>
    </lineage>
</organism>
<dbReference type="CDD" id="cd10917">
    <property type="entry name" value="CE4_NodB_like_6s_7s"/>
    <property type="match status" value="1"/>
</dbReference>
<dbReference type="Pfam" id="PF01522">
    <property type="entry name" value="Polysacc_deac_1"/>
    <property type="match status" value="1"/>
</dbReference>
<dbReference type="InterPro" id="IPR050248">
    <property type="entry name" value="Polysacc_deacetylase_ArnD"/>
</dbReference>
<proteinExistence type="predicted"/>
<keyword evidence="1" id="KW-0472">Membrane</keyword>
<evidence type="ECO:0000259" key="2">
    <source>
        <dbReference type="PROSITE" id="PS51677"/>
    </source>
</evidence>
<accession>A0A368P8H2</accession>